<organism evidence="1">
    <name type="scientific">marine sediment metagenome</name>
    <dbReference type="NCBI Taxonomy" id="412755"/>
    <lineage>
        <taxon>unclassified sequences</taxon>
        <taxon>metagenomes</taxon>
        <taxon>ecological metagenomes</taxon>
    </lineage>
</organism>
<name>X0WQF4_9ZZZZ</name>
<sequence>DDDRPDTILEAEAMAVGRLLELLYIGEYHETTIGLDHSIDIGKTVRETAVATPWLVNELEYLLTRPRDKRPVMGVKMRLRGKNYEETPQ</sequence>
<dbReference type="AlphaFoldDB" id="X0WQF4"/>
<feature type="non-terminal residue" evidence="1">
    <location>
        <position position="1"/>
    </location>
</feature>
<evidence type="ECO:0000313" key="1">
    <source>
        <dbReference type="EMBL" id="GAG26758.1"/>
    </source>
</evidence>
<protein>
    <submittedName>
        <fullName evidence="1">Uncharacterized protein</fullName>
    </submittedName>
</protein>
<proteinExistence type="predicted"/>
<comment type="caution">
    <text evidence="1">The sequence shown here is derived from an EMBL/GenBank/DDBJ whole genome shotgun (WGS) entry which is preliminary data.</text>
</comment>
<reference evidence="1" key="1">
    <citation type="journal article" date="2014" name="Front. Microbiol.">
        <title>High frequency of phylogenetically diverse reductive dehalogenase-homologous genes in deep subseafloor sedimentary metagenomes.</title>
        <authorList>
            <person name="Kawai M."/>
            <person name="Futagami T."/>
            <person name="Toyoda A."/>
            <person name="Takaki Y."/>
            <person name="Nishi S."/>
            <person name="Hori S."/>
            <person name="Arai W."/>
            <person name="Tsubouchi T."/>
            <person name="Morono Y."/>
            <person name="Uchiyama I."/>
            <person name="Ito T."/>
            <person name="Fujiyama A."/>
            <person name="Inagaki F."/>
            <person name="Takami H."/>
        </authorList>
    </citation>
    <scope>NUCLEOTIDE SEQUENCE</scope>
    <source>
        <strain evidence="1">Expedition CK06-06</strain>
    </source>
</reference>
<dbReference type="EMBL" id="BARS01030903">
    <property type="protein sequence ID" value="GAG26758.1"/>
    <property type="molecule type" value="Genomic_DNA"/>
</dbReference>
<accession>X0WQF4</accession>
<gene>
    <name evidence="1" type="ORF">S01H1_48134</name>
</gene>